<evidence type="ECO:0000259" key="5">
    <source>
        <dbReference type="PROSITE" id="PS50931"/>
    </source>
</evidence>
<keyword evidence="7" id="KW-1185">Reference proteome</keyword>
<dbReference type="FunFam" id="1.10.10.10:FF:000001">
    <property type="entry name" value="LysR family transcriptional regulator"/>
    <property type="match status" value="1"/>
</dbReference>
<keyword evidence="2" id="KW-0805">Transcription regulation</keyword>
<organism evidence="6 7">
    <name type="scientific">Corticimicrobacter populi</name>
    <dbReference type="NCBI Taxonomy" id="2175229"/>
    <lineage>
        <taxon>Bacteria</taxon>
        <taxon>Pseudomonadati</taxon>
        <taxon>Pseudomonadota</taxon>
        <taxon>Betaproteobacteria</taxon>
        <taxon>Burkholderiales</taxon>
        <taxon>Alcaligenaceae</taxon>
        <taxon>Corticimicrobacter</taxon>
    </lineage>
</organism>
<dbReference type="InterPro" id="IPR058163">
    <property type="entry name" value="LysR-type_TF_proteobact-type"/>
</dbReference>
<dbReference type="Pfam" id="PF03466">
    <property type="entry name" value="LysR_substrate"/>
    <property type="match status" value="1"/>
</dbReference>
<evidence type="ECO:0000313" key="6">
    <source>
        <dbReference type="EMBL" id="PWF21083.1"/>
    </source>
</evidence>
<dbReference type="PANTHER" id="PTHR30537">
    <property type="entry name" value="HTH-TYPE TRANSCRIPTIONAL REGULATOR"/>
    <property type="match status" value="1"/>
</dbReference>
<accession>A0A2V1K028</accession>
<name>A0A2V1K028_9BURK</name>
<dbReference type="PANTHER" id="PTHR30537:SF31">
    <property type="entry name" value="TRANSCRIPTIONAL REGULATOR, LYSR FAMILY"/>
    <property type="match status" value="1"/>
</dbReference>
<dbReference type="PROSITE" id="PS50931">
    <property type="entry name" value="HTH_LYSR"/>
    <property type="match status" value="1"/>
</dbReference>
<feature type="domain" description="HTH lysR-type" evidence="5">
    <location>
        <begin position="54"/>
        <end position="111"/>
    </location>
</feature>
<evidence type="ECO:0000256" key="1">
    <source>
        <dbReference type="ARBA" id="ARBA00009437"/>
    </source>
</evidence>
<dbReference type="InterPro" id="IPR036390">
    <property type="entry name" value="WH_DNA-bd_sf"/>
</dbReference>
<dbReference type="InterPro" id="IPR000847">
    <property type="entry name" value="LysR_HTH_N"/>
</dbReference>
<dbReference type="SUPFAM" id="SSF53850">
    <property type="entry name" value="Periplasmic binding protein-like II"/>
    <property type="match status" value="1"/>
</dbReference>
<evidence type="ECO:0000256" key="2">
    <source>
        <dbReference type="ARBA" id="ARBA00023015"/>
    </source>
</evidence>
<comment type="caution">
    <text evidence="6">The sequence shown here is derived from an EMBL/GenBank/DDBJ whole genome shotgun (WGS) entry which is preliminary data.</text>
</comment>
<dbReference type="InterPro" id="IPR036388">
    <property type="entry name" value="WH-like_DNA-bd_sf"/>
</dbReference>
<dbReference type="SUPFAM" id="SSF46785">
    <property type="entry name" value="Winged helix' DNA-binding domain"/>
    <property type="match status" value="1"/>
</dbReference>
<evidence type="ECO:0000256" key="4">
    <source>
        <dbReference type="ARBA" id="ARBA00023163"/>
    </source>
</evidence>
<dbReference type="Gene3D" id="3.40.190.290">
    <property type="match status" value="1"/>
</dbReference>
<dbReference type="EMBL" id="QETA01000009">
    <property type="protein sequence ID" value="PWF21083.1"/>
    <property type="molecule type" value="Genomic_DNA"/>
</dbReference>
<dbReference type="PRINTS" id="PR00039">
    <property type="entry name" value="HTHLYSR"/>
</dbReference>
<dbReference type="Gene3D" id="1.10.10.10">
    <property type="entry name" value="Winged helix-like DNA-binding domain superfamily/Winged helix DNA-binding domain"/>
    <property type="match status" value="1"/>
</dbReference>
<dbReference type="AlphaFoldDB" id="A0A2V1K028"/>
<protein>
    <submittedName>
        <fullName evidence="6">LysR family transcriptional regulator</fullName>
    </submittedName>
</protein>
<evidence type="ECO:0000256" key="3">
    <source>
        <dbReference type="ARBA" id="ARBA00023125"/>
    </source>
</evidence>
<comment type="similarity">
    <text evidence="1">Belongs to the LysR transcriptional regulatory family.</text>
</comment>
<gene>
    <name evidence="6" type="ORF">DD235_16310</name>
</gene>
<keyword evidence="4" id="KW-0804">Transcription</keyword>
<dbReference type="GO" id="GO:0043565">
    <property type="term" value="F:sequence-specific DNA binding"/>
    <property type="evidence" value="ECO:0007669"/>
    <property type="project" value="TreeGrafter"/>
</dbReference>
<dbReference type="GO" id="GO:0006351">
    <property type="term" value="P:DNA-templated transcription"/>
    <property type="evidence" value="ECO:0007669"/>
    <property type="project" value="TreeGrafter"/>
</dbReference>
<proteinExistence type="inferred from homology"/>
<reference evidence="7" key="1">
    <citation type="submission" date="2018-05" db="EMBL/GenBank/DDBJ databases">
        <authorList>
            <person name="Li Y."/>
        </authorList>
    </citation>
    <scope>NUCLEOTIDE SEQUENCE [LARGE SCALE GENOMIC DNA]</scope>
    <source>
        <strain evidence="7">3d-2-2</strain>
    </source>
</reference>
<dbReference type="Proteomes" id="UP000245212">
    <property type="component" value="Unassembled WGS sequence"/>
</dbReference>
<evidence type="ECO:0000313" key="7">
    <source>
        <dbReference type="Proteomes" id="UP000245212"/>
    </source>
</evidence>
<sequence>MVYLHSPLLLIDNSRCIDSPCRDTTDCAATKCGEHLSSNPPLPMPTSDLLNAWPDLNDLKFAVAVADAGGFSAAARLLGVPKSRLSQHISQLETELGMRLFQRTTRHFSITEAGDIFLANCRSVLQQAQNARDIMTALQREPQGFVRLSCPPSFAQSIMPRLLVEFMEQYPRIQVHLRVKSGHFDLLSEGFDVSIRVRSELDTDHDLIARIFGISQPMLIASPKLWDTHARIDCPEQLANLPFLSMVDAEERRNIPLSRQTDTVNINVSPRLVCSDFHILQEAVCAGLGAAVLPDIIAIPLLKAGHVEPLLPEWSYPRNIGHFVYPTRRGLMPGVRALVNFLAQRLVHLPF</sequence>
<dbReference type="InterPro" id="IPR005119">
    <property type="entry name" value="LysR_subst-bd"/>
</dbReference>
<keyword evidence="3" id="KW-0238">DNA-binding</keyword>
<dbReference type="GO" id="GO:0003700">
    <property type="term" value="F:DNA-binding transcription factor activity"/>
    <property type="evidence" value="ECO:0007669"/>
    <property type="project" value="InterPro"/>
</dbReference>
<dbReference type="Pfam" id="PF00126">
    <property type="entry name" value="HTH_1"/>
    <property type="match status" value="1"/>
</dbReference>